<dbReference type="EMBL" id="SZQA01000012">
    <property type="protein sequence ID" value="TKK88161.1"/>
    <property type="molecule type" value="Genomic_DNA"/>
</dbReference>
<evidence type="ECO:0000313" key="2">
    <source>
        <dbReference type="Proteomes" id="UP000308705"/>
    </source>
</evidence>
<reference evidence="1 2" key="1">
    <citation type="submission" date="2019-04" db="EMBL/GenBank/DDBJ databases">
        <title>Herbidospora sp. NEAU-GS14.nov., a novel actinomycete isolated from soil.</title>
        <authorList>
            <person name="Han L."/>
        </authorList>
    </citation>
    <scope>NUCLEOTIDE SEQUENCE [LARGE SCALE GENOMIC DNA]</scope>
    <source>
        <strain evidence="1 2">NEAU-GS14</strain>
    </source>
</reference>
<dbReference type="OrthoDB" id="5190473at2"/>
<proteinExistence type="predicted"/>
<dbReference type="AlphaFoldDB" id="A0A4U3MG54"/>
<keyword evidence="2" id="KW-1185">Reference proteome</keyword>
<dbReference type="Gene3D" id="2.60.120.10">
    <property type="entry name" value="Jelly Rolls"/>
    <property type="match status" value="1"/>
</dbReference>
<protein>
    <submittedName>
        <fullName evidence="1">Cupin</fullName>
    </submittedName>
</protein>
<comment type="caution">
    <text evidence="1">The sequence shown here is derived from an EMBL/GenBank/DDBJ whole genome shotgun (WGS) entry which is preliminary data.</text>
</comment>
<evidence type="ECO:0000313" key="1">
    <source>
        <dbReference type="EMBL" id="TKK88161.1"/>
    </source>
</evidence>
<organism evidence="1 2">
    <name type="scientific">Herbidospora galbida</name>
    <dbReference type="NCBI Taxonomy" id="2575442"/>
    <lineage>
        <taxon>Bacteria</taxon>
        <taxon>Bacillati</taxon>
        <taxon>Actinomycetota</taxon>
        <taxon>Actinomycetes</taxon>
        <taxon>Streptosporangiales</taxon>
        <taxon>Streptosporangiaceae</taxon>
        <taxon>Herbidospora</taxon>
    </lineage>
</organism>
<dbReference type="RefSeq" id="WP_137247618.1">
    <property type="nucleotide sequence ID" value="NZ_SZQA01000012.1"/>
</dbReference>
<dbReference type="InterPro" id="IPR014710">
    <property type="entry name" value="RmlC-like_jellyroll"/>
</dbReference>
<gene>
    <name evidence="1" type="ORF">FDA94_14720</name>
</gene>
<dbReference type="Proteomes" id="UP000308705">
    <property type="component" value="Unassembled WGS sequence"/>
</dbReference>
<sequence>MNSDVDLMASAGECLEKARSSAHGRNAHLVLHDGPLRQTLIALTATSELAEHDAPPAASLHVLTGSVVLNGTTHHSGALIPIPHHRHSLRAVEDSVVLLTTVTGI</sequence>
<accession>A0A4U3MG54</accession>
<name>A0A4U3MG54_9ACTN</name>